<dbReference type="EMBL" id="JBHUDJ010000014">
    <property type="protein sequence ID" value="MFD1588599.1"/>
    <property type="molecule type" value="Genomic_DNA"/>
</dbReference>
<accession>A0ABD6CFE7</accession>
<dbReference type="Proteomes" id="UP001597119">
    <property type="component" value="Unassembled WGS sequence"/>
</dbReference>
<keyword evidence="1" id="KW-1133">Transmembrane helix</keyword>
<evidence type="ECO:0000313" key="2">
    <source>
        <dbReference type="EMBL" id="MFD1588599.1"/>
    </source>
</evidence>
<comment type="caution">
    <text evidence="2">The sequence shown here is derived from an EMBL/GenBank/DDBJ whole genome shotgun (WGS) entry which is preliminary data.</text>
</comment>
<sequence length="80" mass="8240">MAATGSDVAVFVSGVVLAGMAPVYLFPGLDLGAMVAIAGQSVSWVPLEHVGVVALLALLVAAWIDTDRATDVTADVERWD</sequence>
<reference evidence="2 3" key="1">
    <citation type="journal article" date="2019" name="Int. J. Syst. Evol. Microbiol.">
        <title>The Global Catalogue of Microorganisms (GCM) 10K type strain sequencing project: providing services to taxonomists for standard genome sequencing and annotation.</title>
        <authorList>
            <consortium name="The Broad Institute Genomics Platform"/>
            <consortium name="The Broad Institute Genome Sequencing Center for Infectious Disease"/>
            <person name="Wu L."/>
            <person name="Ma J."/>
        </authorList>
    </citation>
    <scope>NUCLEOTIDE SEQUENCE [LARGE SCALE GENOMIC DNA]</scope>
    <source>
        <strain evidence="2 3">CGMCC 1.12125</strain>
    </source>
</reference>
<gene>
    <name evidence="2" type="ORF">ACFR9U_16595</name>
</gene>
<keyword evidence="3" id="KW-1185">Reference proteome</keyword>
<proteinExistence type="predicted"/>
<keyword evidence="1" id="KW-0472">Membrane</keyword>
<protein>
    <submittedName>
        <fullName evidence="2">Uncharacterized protein</fullName>
    </submittedName>
</protein>
<evidence type="ECO:0000313" key="3">
    <source>
        <dbReference type="Proteomes" id="UP001597119"/>
    </source>
</evidence>
<dbReference type="AlphaFoldDB" id="A0ABD6CFE7"/>
<name>A0ABD6CFE7_9EURY</name>
<feature type="transmembrane region" description="Helical" evidence="1">
    <location>
        <begin position="46"/>
        <end position="64"/>
    </location>
</feature>
<dbReference type="RefSeq" id="WP_247378220.1">
    <property type="nucleotide sequence ID" value="NZ_JALLGV010000005.1"/>
</dbReference>
<keyword evidence="1" id="KW-0812">Transmembrane</keyword>
<feature type="transmembrane region" description="Helical" evidence="1">
    <location>
        <begin position="7"/>
        <end position="26"/>
    </location>
</feature>
<evidence type="ECO:0000256" key="1">
    <source>
        <dbReference type="SAM" id="Phobius"/>
    </source>
</evidence>
<organism evidence="2 3">
    <name type="scientific">Halorientalis brevis</name>
    <dbReference type="NCBI Taxonomy" id="1126241"/>
    <lineage>
        <taxon>Archaea</taxon>
        <taxon>Methanobacteriati</taxon>
        <taxon>Methanobacteriota</taxon>
        <taxon>Stenosarchaea group</taxon>
        <taxon>Halobacteria</taxon>
        <taxon>Halobacteriales</taxon>
        <taxon>Haloarculaceae</taxon>
        <taxon>Halorientalis</taxon>
    </lineage>
</organism>